<evidence type="ECO:0000313" key="2">
    <source>
        <dbReference type="Proteomes" id="UP000396835"/>
    </source>
</evidence>
<dbReference type="EMBL" id="CAACYH010000004">
    <property type="protein sequence ID" value="VFB14396.1"/>
    <property type="molecule type" value="Genomic_DNA"/>
</dbReference>
<organism evidence="1 2">
    <name type="scientific">Prevotella heparinolytica</name>
    <dbReference type="NCBI Taxonomy" id="28113"/>
    <lineage>
        <taxon>Bacteria</taxon>
        <taxon>Pseudomonadati</taxon>
        <taxon>Bacteroidota</taxon>
        <taxon>Bacteroidia</taxon>
        <taxon>Bacteroidales</taxon>
        <taxon>Bacteroidaceae</taxon>
        <taxon>Bacteroides</taxon>
    </lineage>
</organism>
<reference evidence="1 2" key="1">
    <citation type="submission" date="2019-02" db="EMBL/GenBank/DDBJ databases">
        <authorList>
            <consortium name="Pathogen Informatics"/>
        </authorList>
    </citation>
    <scope>NUCLEOTIDE SEQUENCE [LARGE SCALE GENOMIC DNA]</scope>
    <source>
        <strain evidence="1 2">3012STDY7078512</strain>
    </source>
</reference>
<dbReference type="AlphaFoldDB" id="A0A449I4Q8"/>
<dbReference type="RefSeq" id="WP_131752399.1">
    <property type="nucleotide sequence ID" value="NZ_CAACYH010000004.1"/>
</dbReference>
<gene>
    <name evidence="1" type="ORF">NCTC7812_01948</name>
</gene>
<name>A0A449I4Q8_9BACE</name>
<evidence type="ECO:0000313" key="1">
    <source>
        <dbReference type="EMBL" id="VFB14396.1"/>
    </source>
</evidence>
<protein>
    <submittedName>
        <fullName evidence="1">Uncharacterized protein</fullName>
    </submittedName>
</protein>
<dbReference type="OrthoDB" id="1083195at2"/>
<proteinExistence type="predicted"/>
<sequence>MKEYSTDVAIEINGIFSAYLSGLSDEKEMCNGIRELLNFSSFCNEQQERLDLGLPPKIHTINLIKTMIAFLKEDRMRFSGMDVDKGYFNGKDALHLEAERWVEAFINYHRNQLIVNESQAEISITETNNKIGLPAGLQTDEAIKRFARAEQEGVIERTQTGYRKKGITKAQLAYFLRKTYQAEAKSGAQFPETELNRLFAESRLGKAVSQLADNNGGGKPRGYQIIDALFVD</sequence>
<dbReference type="Proteomes" id="UP000396835">
    <property type="component" value="Unassembled WGS sequence"/>
</dbReference>
<accession>A0A449I4Q8</accession>